<name>A0ABN7NZV1_TIMPD</name>
<keyword evidence="1" id="KW-0812">Transmembrane</keyword>
<sequence length="203" mass="23381">MALRLVQYEQVYPHFRGEWESILVKIPLSTLDLDSNLDLPVISSLVYRESSVLDHAATEAETLQVAIWRESKCDPQNLLRGPFGVTLSNEKHKSKVNDVEMRYLGNVCGKTRMDSQLNEWVLKEGGMKGNPIGQCERSSLCGFGHIEGMCVDRVTKQIYEGRNMPFKYRNKFQMTLIHTLFWGSGLAAPMLLIRYILWRRRQT</sequence>
<accession>A0ABN7NZV1</accession>
<feature type="transmembrane region" description="Helical" evidence="1">
    <location>
        <begin position="176"/>
        <end position="197"/>
    </location>
</feature>
<protein>
    <submittedName>
        <fullName evidence="2">Uncharacterized protein</fullName>
    </submittedName>
</protein>
<reference evidence="2" key="1">
    <citation type="submission" date="2021-03" db="EMBL/GenBank/DDBJ databases">
        <authorList>
            <person name="Tran Van P."/>
        </authorList>
    </citation>
    <scope>NUCLEOTIDE SEQUENCE</scope>
</reference>
<evidence type="ECO:0000313" key="3">
    <source>
        <dbReference type="Proteomes" id="UP001153148"/>
    </source>
</evidence>
<keyword evidence="1" id="KW-1133">Transmembrane helix</keyword>
<organism evidence="2 3">
    <name type="scientific">Timema podura</name>
    <name type="common">Walking stick</name>
    <dbReference type="NCBI Taxonomy" id="61482"/>
    <lineage>
        <taxon>Eukaryota</taxon>
        <taxon>Metazoa</taxon>
        <taxon>Ecdysozoa</taxon>
        <taxon>Arthropoda</taxon>
        <taxon>Hexapoda</taxon>
        <taxon>Insecta</taxon>
        <taxon>Pterygota</taxon>
        <taxon>Neoptera</taxon>
        <taxon>Polyneoptera</taxon>
        <taxon>Phasmatodea</taxon>
        <taxon>Timematodea</taxon>
        <taxon>Timematoidea</taxon>
        <taxon>Timematidae</taxon>
        <taxon>Timema</taxon>
    </lineage>
</organism>
<dbReference type="Proteomes" id="UP001153148">
    <property type="component" value="Unassembled WGS sequence"/>
</dbReference>
<evidence type="ECO:0000256" key="1">
    <source>
        <dbReference type="SAM" id="Phobius"/>
    </source>
</evidence>
<dbReference type="InterPro" id="IPR036636">
    <property type="entry name" value="COX7C/Cox8_sf"/>
</dbReference>
<gene>
    <name evidence="2" type="ORF">TPAB3V08_LOCUS7324</name>
</gene>
<keyword evidence="3" id="KW-1185">Reference proteome</keyword>
<dbReference type="EMBL" id="CAJPIN010012216">
    <property type="protein sequence ID" value="CAG2060367.1"/>
    <property type="molecule type" value="Genomic_DNA"/>
</dbReference>
<proteinExistence type="predicted"/>
<keyword evidence="1" id="KW-0472">Membrane</keyword>
<comment type="caution">
    <text evidence="2">The sequence shown here is derived from an EMBL/GenBank/DDBJ whole genome shotgun (WGS) entry which is preliminary data.</text>
</comment>
<evidence type="ECO:0000313" key="2">
    <source>
        <dbReference type="EMBL" id="CAG2060367.1"/>
    </source>
</evidence>
<dbReference type="Gene3D" id="4.10.49.10">
    <property type="entry name" value="Cytochrome c oxidase subunit VIIc"/>
    <property type="match status" value="1"/>
</dbReference>
<dbReference type="SUPFAM" id="SSF81427">
    <property type="entry name" value="Mitochondrial cytochrome c oxidase subunit VIIc (aka VIIIa)"/>
    <property type="match status" value="1"/>
</dbReference>